<keyword evidence="3" id="KW-1185">Reference proteome</keyword>
<dbReference type="AlphaFoldDB" id="A0A5J9T292"/>
<dbReference type="Gramene" id="TVU04988">
    <property type="protein sequence ID" value="TVU04988"/>
    <property type="gene ID" value="EJB05_48135"/>
</dbReference>
<evidence type="ECO:0000256" key="1">
    <source>
        <dbReference type="SAM" id="MobiDB-lite"/>
    </source>
</evidence>
<dbReference type="Gene3D" id="2.60.210.10">
    <property type="entry name" value="Apoptosis, Tumor Necrosis Factor Receptor Associated Protein 2, Chain A"/>
    <property type="match status" value="1"/>
</dbReference>
<dbReference type="InterPro" id="IPR008974">
    <property type="entry name" value="TRAF-like"/>
</dbReference>
<organism evidence="2 3">
    <name type="scientific">Eragrostis curvula</name>
    <name type="common">weeping love grass</name>
    <dbReference type="NCBI Taxonomy" id="38414"/>
    <lineage>
        <taxon>Eukaryota</taxon>
        <taxon>Viridiplantae</taxon>
        <taxon>Streptophyta</taxon>
        <taxon>Embryophyta</taxon>
        <taxon>Tracheophyta</taxon>
        <taxon>Spermatophyta</taxon>
        <taxon>Magnoliopsida</taxon>
        <taxon>Liliopsida</taxon>
        <taxon>Poales</taxon>
        <taxon>Poaceae</taxon>
        <taxon>PACMAD clade</taxon>
        <taxon>Chloridoideae</taxon>
        <taxon>Eragrostideae</taxon>
        <taxon>Eragrostidinae</taxon>
        <taxon>Eragrostis</taxon>
    </lineage>
</organism>
<dbReference type="InterPro" id="IPR002083">
    <property type="entry name" value="MATH/TRAF_dom"/>
</dbReference>
<dbReference type="CDD" id="cd00121">
    <property type="entry name" value="MATH"/>
    <property type="match status" value="1"/>
</dbReference>
<sequence length="136" mass="15456">MLDSGFAEFKLDYMQIKHFAIGSKQISEPISVGGYLWRMFCYPRGDSKEVSKKGEYMSSSREQARQERVPDGQGRRAILVRRTKVRAPSPASVPYTVWGWPQFVKSSDHLDPLHVRNGVVNITWGVIVARRAGRDS</sequence>
<dbReference type="SUPFAM" id="SSF49599">
    <property type="entry name" value="TRAF domain-like"/>
    <property type="match status" value="1"/>
</dbReference>
<accession>A0A5J9T292</accession>
<evidence type="ECO:0008006" key="4">
    <source>
        <dbReference type="Google" id="ProtNLM"/>
    </source>
</evidence>
<protein>
    <recommendedName>
        <fullName evidence="4">MATH domain-containing protein</fullName>
    </recommendedName>
</protein>
<name>A0A5J9T292_9POAL</name>
<dbReference type="EMBL" id="RWGY01000051">
    <property type="protein sequence ID" value="TVU04988.1"/>
    <property type="molecule type" value="Genomic_DNA"/>
</dbReference>
<feature type="compositionally biased region" description="Basic and acidic residues" evidence="1">
    <location>
        <begin position="62"/>
        <end position="73"/>
    </location>
</feature>
<dbReference type="Proteomes" id="UP000324897">
    <property type="component" value="Unassembled WGS sequence"/>
</dbReference>
<comment type="caution">
    <text evidence="2">The sequence shown here is derived from an EMBL/GenBank/DDBJ whole genome shotgun (WGS) entry which is preliminary data.</text>
</comment>
<evidence type="ECO:0000313" key="3">
    <source>
        <dbReference type="Proteomes" id="UP000324897"/>
    </source>
</evidence>
<proteinExistence type="predicted"/>
<gene>
    <name evidence="2" type="ORF">EJB05_48135</name>
</gene>
<evidence type="ECO:0000313" key="2">
    <source>
        <dbReference type="EMBL" id="TVU04988.1"/>
    </source>
</evidence>
<feature type="region of interest" description="Disordered" evidence="1">
    <location>
        <begin position="47"/>
        <end position="73"/>
    </location>
</feature>
<reference evidence="2 3" key="1">
    <citation type="journal article" date="2019" name="Sci. Rep.">
        <title>A high-quality genome of Eragrostis curvula grass provides insights into Poaceae evolution and supports new strategies to enhance forage quality.</title>
        <authorList>
            <person name="Carballo J."/>
            <person name="Santos B.A.C.M."/>
            <person name="Zappacosta D."/>
            <person name="Garbus I."/>
            <person name="Selva J.P."/>
            <person name="Gallo C.A."/>
            <person name="Diaz A."/>
            <person name="Albertini E."/>
            <person name="Caccamo M."/>
            <person name="Echenique V."/>
        </authorList>
    </citation>
    <scope>NUCLEOTIDE SEQUENCE [LARGE SCALE GENOMIC DNA]</scope>
    <source>
        <strain evidence="3">cv. Victoria</strain>
        <tissue evidence="2">Leaf</tissue>
    </source>
</reference>
<feature type="non-terminal residue" evidence="2">
    <location>
        <position position="1"/>
    </location>
</feature>